<evidence type="ECO:0000313" key="1">
    <source>
        <dbReference type="EMBL" id="OAI16274.1"/>
    </source>
</evidence>
<proteinExistence type="predicted"/>
<name>A0A177NF76_9GAMM</name>
<gene>
    <name evidence="1" type="ORF">A1507_12005</name>
</gene>
<organism evidence="1 2">
    <name type="scientific">Methylomonas koyamae</name>
    <dbReference type="NCBI Taxonomy" id="702114"/>
    <lineage>
        <taxon>Bacteria</taxon>
        <taxon>Pseudomonadati</taxon>
        <taxon>Pseudomonadota</taxon>
        <taxon>Gammaproteobacteria</taxon>
        <taxon>Methylococcales</taxon>
        <taxon>Methylococcaceae</taxon>
        <taxon>Methylomonas</taxon>
    </lineage>
</organism>
<dbReference type="RefSeq" id="WP_064040458.1">
    <property type="nucleotide sequence ID" value="NZ_LUUJ01000076.1"/>
</dbReference>
<comment type="caution">
    <text evidence="1">The sequence shown here is derived from an EMBL/GenBank/DDBJ whole genome shotgun (WGS) entry which is preliminary data.</text>
</comment>
<dbReference type="OrthoDB" id="9797479at2"/>
<sequence>MGHLRITRIIVLAWMLVLPASGFADLQQELDAMFGTMTNVTTPTAHLGQRRGVITGGSVVSRNKIVETNLVSFQPPSFSAGCGGIDLFGGSFSFINKDQFITLMRSVAANATGYAFQLAIDAMCNQCGVLMSGLQKRIQDLNQMFSNSCQLAQGIVNDATSLLPASVTENMKKSKISFSKGVTDVFGALTNTSTQGDPTKQVSNNAPTEMKKIIQGNLVWRALNEKNAKNWFQFGGLDLLEAMMSISGTVIVNEPSAASDGQGDTNPVVVLNGIIGMKELLNGSGSGSYSKVKIYDCDTTEIDGCLNPVIKDVTLVGLRKRVSDLLIGNSVKPGLVYKFGTNTGDLTPDEMAFMELVPGAVAAMIRNMARQDYGMARLFAEDAAPAIALELAQAMVQNLYDAARYASSLEDSAYAAKLADTLSVARQQIEDDSTELAMRYGNIKAVVDFYSNIMKATPTRNYAAFDQTGASAANYPTQEETK</sequence>
<dbReference type="EMBL" id="LUUJ01000076">
    <property type="protein sequence ID" value="OAI16274.1"/>
    <property type="molecule type" value="Genomic_DNA"/>
</dbReference>
<dbReference type="InterPro" id="IPR010927">
    <property type="entry name" value="T4SS_TraH"/>
</dbReference>
<dbReference type="AlphaFoldDB" id="A0A177NF76"/>
<reference evidence="1 2" key="1">
    <citation type="submission" date="2016-03" db="EMBL/GenBank/DDBJ databases">
        <authorList>
            <person name="Ploux O."/>
        </authorList>
    </citation>
    <scope>NUCLEOTIDE SEQUENCE [LARGE SCALE GENOMIC DNA]</scope>
    <source>
        <strain evidence="1 2">R-45378</strain>
    </source>
</reference>
<evidence type="ECO:0000313" key="2">
    <source>
        <dbReference type="Proteomes" id="UP000077857"/>
    </source>
</evidence>
<accession>A0A177NF76</accession>
<protein>
    <submittedName>
        <fullName evidence="1">Conjugal transfer protein</fullName>
    </submittedName>
</protein>
<dbReference type="Pfam" id="PF06122">
    <property type="entry name" value="TraH"/>
    <property type="match status" value="1"/>
</dbReference>
<dbReference type="Proteomes" id="UP000077857">
    <property type="component" value="Unassembled WGS sequence"/>
</dbReference>